<dbReference type="GO" id="GO:0016939">
    <property type="term" value="C:kinesin II complex"/>
    <property type="evidence" value="ECO:0007669"/>
    <property type="project" value="TreeGrafter"/>
</dbReference>
<keyword evidence="3" id="KW-1185">Reference proteome</keyword>
<dbReference type="PANTHER" id="PTHR15605:SF2">
    <property type="entry name" value="KINESIN-ASSOCIATED PROTEIN 3"/>
    <property type="match status" value="1"/>
</dbReference>
<dbReference type="GO" id="GO:0035869">
    <property type="term" value="C:ciliary transition zone"/>
    <property type="evidence" value="ECO:0007669"/>
    <property type="project" value="TreeGrafter"/>
</dbReference>
<dbReference type="GO" id="GO:0005930">
    <property type="term" value="C:axoneme"/>
    <property type="evidence" value="ECO:0007669"/>
    <property type="project" value="TreeGrafter"/>
</dbReference>
<dbReference type="GO" id="GO:0044782">
    <property type="term" value="P:cilium organization"/>
    <property type="evidence" value="ECO:0007669"/>
    <property type="project" value="TreeGrafter"/>
</dbReference>
<keyword evidence="1" id="KW-1133">Transmembrane helix</keyword>
<dbReference type="GO" id="GO:0019894">
    <property type="term" value="F:kinesin binding"/>
    <property type="evidence" value="ECO:0007669"/>
    <property type="project" value="InterPro"/>
</dbReference>
<evidence type="ECO:0000313" key="2">
    <source>
        <dbReference type="Ensembl" id="ENSNBRP00000005551.1"/>
    </source>
</evidence>
<dbReference type="OMA" id="SERHNTH"/>
<dbReference type="Proteomes" id="UP000261580">
    <property type="component" value="Unassembled WGS sequence"/>
</dbReference>
<proteinExistence type="predicted"/>
<evidence type="ECO:0000256" key="1">
    <source>
        <dbReference type="SAM" id="Phobius"/>
    </source>
</evidence>
<dbReference type="SMART" id="SM01297">
    <property type="entry name" value="KAP"/>
    <property type="match status" value="1"/>
</dbReference>
<evidence type="ECO:0000313" key="3">
    <source>
        <dbReference type="Proteomes" id="UP000261580"/>
    </source>
</evidence>
<dbReference type="GeneTree" id="ENSGT00390000003574"/>
<dbReference type="InterPro" id="IPR016024">
    <property type="entry name" value="ARM-type_fold"/>
</dbReference>
<dbReference type="STRING" id="32507.ENSNBRP00000005551"/>
<feature type="transmembrane region" description="Helical" evidence="1">
    <location>
        <begin position="580"/>
        <end position="598"/>
    </location>
</feature>
<keyword evidence="1" id="KW-0472">Membrane</keyword>
<dbReference type="Gene3D" id="1.25.10.10">
    <property type="entry name" value="Leucine-rich Repeat Variant"/>
    <property type="match status" value="1"/>
</dbReference>
<dbReference type="PANTHER" id="PTHR15605">
    <property type="entry name" value="KINESIN-ASSOCIATED PROTEINS"/>
    <property type="match status" value="1"/>
</dbReference>
<dbReference type="AlphaFoldDB" id="A0A3Q4GAS2"/>
<dbReference type="Pfam" id="PF05804">
    <property type="entry name" value="KAP"/>
    <property type="match status" value="3"/>
</dbReference>
<reference evidence="2" key="2">
    <citation type="submission" date="2025-09" db="UniProtKB">
        <authorList>
            <consortium name="Ensembl"/>
        </authorList>
    </citation>
    <scope>IDENTIFICATION</scope>
</reference>
<dbReference type="InterPro" id="IPR008658">
    <property type="entry name" value="KAP3"/>
</dbReference>
<dbReference type="GO" id="GO:0007018">
    <property type="term" value="P:microtubule-based movement"/>
    <property type="evidence" value="ECO:0007669"/>
    <property type="project" value="TreeGrafter"/>
</dbReference>
<keyword evidence="1" id="KW-0812">Transmembrane</keyword>
<name>A0A3Q4GAS2_NEOBR</name>
<protein>
    <submittedName>
        <fullName evidence="2">Kinesin-associated protein 3a</fullName>
    </submittedName>
</protein>
<accession>A0A3Q4GAS2</accession>
<dbReference type="Ensembl" id="ENSNBRT00000005717.1">
    <property type="protein sequence ID" value="ENSNBRP00000005551.1"/>
    <property type="gene ID" value="ENSNBRG00000004237.1"/>
</dbReference>
<dbReference type="InterPro" id="IPR011989">
    <property type="entry name" value="ARM-like"/>
</dbReference>
<dbReference type="SUPFAM" id="SSF48371">
    <property type="entry name" value="ARM repeat"/>
    <property type="match status" value="1"/>
</dbReference>
<organism evidence="2 3">
    <name type="scientific">Neolamprologus brichardi</name>
    <name type="common">Fairy cichlid</name>
    <name type="synonym">Lamprologus brichardi</name>
    <dbReference type="NCBI Taxonomy" id="32507"/>
    <lineage>
        <taxon>Eukaryota</taxon>
        <taxon>Metazoa</taxon>
        <taxon>Chordata</taxon>
        <taxon>Craniata</taxon>
        <taxon>Vertebrata</taxon>
        <taxon>Euteleostomi</taxon>
        <taxon>Actinopterygii</taxon>
        <taxon>Neopterygii</taxon>
        <taxon>Teleostei</taxon>
        <taxon>Neoteleostei</taxon>
        <taxon>Acanthomorphata</taxon>
        <taxon>Ovalentaria</taxon>
        <taxon>Cichlomorphae</taxon>
        <taxon>Cichliformes</taxon>
        <taxon>Cichlidae</taxon>
        <taxon>African cichlids</taxon>
        <taxon>Pseudocrenilabrinae</taxon>
        <taxon>Lamprologini</taxon>
        <taxon>Neolamprologus</taxon>
    </lineage>
</organism>
<reference evidence="2" key="1">
    <citation type="submission" date="2025-08" db="UniProtKB">
        <authorList>
            <consortium name="Ensembl"/>
        </authorList>
    </citation>
    <scope>IDENTIFICATION</scope>
</reference>
<sequence>MDKSCESNTQTHTLAQKVVEECPLIHPSKLHEVEQLLFYLQNGKQSNDTQEKKQISLRDFPPYAGLEVDNKASIIRIDEYTRGATLILQLARNPDNLRELIQNETVLRALARVLREDWKSSMDLATTILSYLLLQFHGTITHFKIGSLCKNIEYELKKYDLWQDELQKKKTKKYLGLTTAKITVTCTVISDPAVALSLLLNLGEDTHTELKMRNKNTVHMLLKIVHCEDNELLLVVITILKKHSIFLGSKIDNADCITLKLARLVPSDYKELLDATLRLLFSLSFDTSLHNQMVEAGFIPKLSSLLGNQSQCFLKQKDTGHQKDALISAINLRSTSFNGLKIPMKRALKLKDVQVMKMIRNLSQHDGPANISAISFCWSERHSTVTLGTQAQFTMIFLAWVYFLRNMFKGSQNLLCAFLALLSAYLYEISHVRNAEGPLSAQSKSDWGEKIQMEKFCLHNSKWLEMMENHQVDEPTRHDPPRQSQKTSLNSVAPALRTNILWLSLCHHVLVVLSKFLSFLCETMKLEPENPVISKFKFQFCSPSIKHQLIRYAAEMMNSQGNREFIHSNLSYLANQSLHAIYFLPVILFIYLFIFASTSKDCLVWLTLRS</sequence>